<protein>
    <submittedName>
        <fullName evidence="1">Uncharacterized protein</fullName>
    </submittedName>
</protein>
<gene>
    <name evidence="1" type="ORF">BaRGS_00038166</name>
</gene>
<evidence type="ECO:0000313" key="2">
    <source>
        <dbReference type="Proteomes" id="UP001519460"/>
    </source>
</evidence>
<dbReference type="EMBL" id="JACVVK020000603">
    <property type="protein sequence ID" value="KAK7463261.1"/>
    <property type="molecule type" value="Genomic_DNA"/>
</dbReference>
<accession>A0ABD0J6G6</accession>
<organism evidence="1 2">
    <name type="scientific">Batillaria attramentaria</name>
    <dbReference type="NCBI Taxonomy" id="370345"/>
    <lineage>
        <taxon>Eukaryota</taxon>
        <taxon>Metazoa</taxon>
        <taxon>Spiralia</taxon>
        <taxon>Lophotrochozoa</taxon>
        <taxon>Mollusca</taxon>
        <taxon>Gastropoda</taxon>
        <taxon>Caenogastropoda</taxon>
        <taxon>Sorbeoconcha</taxon>
        <taxon>Cerithioidea</taxon>
        <taxon>Batillariidae</taxon>
        <taxon>Batillaria</taxon>
    </lineage>
</organism>
<evidence type="ECO:0000313" key="1">
    <source>
        <dbReference type="EMBL" id="KAK7463261.1"/>
    </source>
</evidence>
<dbReference type="Proteomes" id="UP001519460">
    <property type="component" value="Unassembled WGS sequence"/>
</dbReference>
<comment type="caution">
    <text evidence="1">The sequence shown here is derived from an EMBL/GenBank/DDBJ whole genome shotgun (WGS) entry which is preliminary data.</text>
</comment>
<keyword evidence="2" id="KW-1185">Reference proteome</keyword>
<reference evidence="1 2" key="1">
    <citation type="journal article" date="2023" name="Sci. Data">
        <title>Genome assembly of the Korean intertidal mud-creeper Batillaria attramentaria.</title>
        <authorList>
            <person name="Patra A.K."/>
            <person name="Ho P.T."/>
            <person name="Jun S."/>
            <person name="Lee S.J."/>
            <person name="Kim Y."/>
            <person name="Won Y.J."/>
        </authorList>
    </citation>
    <scope>NUCLEOTIDE SEQUENCE [LARGE SCALE GENOMIC DNA]</scope>
    <source>
        <strain evidence="1">Wonlab-2016</strain>
    </source>
</reference>
<proteinExistence type="predicted"/>
<dbReference type="AlphaFoldDB" id="A0ABD0J6G6"/>
<sequence>MRATEKELKRVFLPPTERDESQLSVHCFSLRGVWRDTDDPEKRGGGGEYQVHIKASDRWRFGSLWSSPGSEERKDLSSQLEG</sequence>
<name>A0ABD0J6G6_9CAEN</name>